<dbReference type="Proteomes" id="UP000799049">
    <property type="component" value="Unassembled WGS sequence"/>
</dbReference>
<proteinExistence type="predicted"/>
<dbReference type="PANTHER" id="PTHR35276:SF1">
    <property type="entry name" value="TRNA (MNM(5)S(2)U34)-METHYLTRANSFERASE, CHLOROPLASTIC"/>
    <property type="match status" value="1"/>
</dbReference>
<accession>A0A8K0F4J2</accession>
<dbReference type="InterPro" id="IPR029063">
    <property type="entry name" value="SAM-dependent_MTases_sf"/>
</dbReference>
<dbReference type="OrthoDB" id="2984at2759"/>
<sequence length="205" mass="22821">MNISPRRRGIIPSHLPFVHALWEKAVRPGCTAVDATCGNGKDTLCMYQMLSRTQDSHVVAMDIQQQAIEATSRTIETFVQHGAVQYRPRLTMLRASHEEFPAFLTTEEVALVVYNLGYLPGTDKSVTTMTDSTLRSLSNALKLVRNQGLVCVTCYPGHPEGRLEEKAVCNFTSSLDYNAFDTVWFKRLNKDTAPSVVVIEKLAGK</sequence>
<evidence type="ECO:0000313" key="2">
    <source>
        <dbReference type="Proteomes" id="UP000799049"/>
    </source>
</evidence>
<dbReference type="InterPro" id="IPR010719">
    <property type="entry name" value="MnmM_MeTrfase"/>
</dbReference>
<dbReference type="Gene3D" id="3.40.50.150">
    <property type="entry name" value="Vaccinia Virus protein VP39"/>
    <property type="match status" value="1"/>
</dbReference>
<dbReference type="PANTHER" id="PTHR35276">
    <property type="entry name" value="S-ADENOSYL-L-METHIONINE-DEPENDENT METHYLTRANSFERASES SUPERFAMILY PROTEIN"/>
    <property type="match status" value="1"/>
</dbReference>
<keyword evidence="1" id="KW-0489">Methyltransferase</keyword>
<dbReference type="GO" id="GO:0032259">
    <property type="term" value="P:methylation"/>
    <property type="evidence" value="ECO:0007669"/>
    <property type="project" value="UniProtKB-KW"/>
</dbReference>
<reference evidence="1" key="1">
    <citation type="submission" date="2019-09" db="EMBL/GenBank/DDBJ databases">
        <title>The Mitochondrial Proteome of the Jakobid, Andalucia godoyi, a Protist With the Most Gene-Rich and Bacteria-Like Mitochondrial Genome.</title>
        <authorList>
            <person name="Gray M.W."/>
            <person name="Burger G."/>
            <person name="Derelle R."/>
            <person name="Klimes V."/>
            <person name="Leger M."/>
            <person name="Sarrasin M."/>
            <person name="Vlcek C."/>
            <person name="Roger A.J."/>
            <person name="Elias M."/>
            <person name="Lang B.F."/>
        </authorList>
    </citation>
    <scope>NUCLEOTIDE SEQUENCE</scope>
    <source>
        <strain evidence="1">And28</strain>
    </source>
</reference>
<comment type="caution">
    <text evidence="1">The sequence shown here is derived from an EMBL/GenBank/DDBJ whole genome shotgun (WGS) entry which is preliminary data.</text>
</comment>
<dbReference type="GO" id="GO:0008168">
    <property type="term" value="F:methyltransferase activity"/>
    <property type="evidence" value="ECO:0007669"/>
    <property type="project" value="UniProtKB-KW"/>
</dbReference>
<dbReference type="AlphaFoldDB" id="A0A8K0F4J2"/>
<keyword evidence="2" id="KW-1185">Reference proteome</keyword>
<gene>
    <name evidence="1" type="ORF">ANDGO_00698</name>
</gene>
<name>A0A8K0F4J2_ANDGO</name>
<dbReference type="Pfam" id="PF06962">
    <property type="entry name" value="rRNA_methylase"/>
    <property type="match status" value="1"/>
</dbReference>
<organism evidence="1 2">
    <name type="scientific">Andalucia godoyi</name>
    <name type="common">Flagellate</name>
    <dbReference type="NCBI Taxonomy" id="505711"/>
    <lineage>
        <taxon>Eukaryota</taxon>
        <taxon>Discoba</taxon>
        <taxon>Jakobida</taxon>
        <taxon>Andalucina</taxon>
        <taxon>Andaluciidae</taxon>
        <taxon>Andalucia</taxon>
    </lineage>
</organism>
<evidence type="ECO:0000313" key="1">
    <source>
        <dbReference type="EMBL" id="KAF0852737.1"/>
    </source>
</evidence>
<dbReference type="SUPFAM" id="SSF53335">
    <property type="entry name" value="S-adenosyl-L-methionine-dependent methyltransferases"/>
    <property type="match status" value="1"/>
</dbReference>
<keyword evidence="1" id="KW-0808">Transferase</keyword>
<dbReference type="EMBL" id="VRVR01000019">
    <property type="protein sequence ID" value="KAF0852737.1"/>
    <property type="molecule type" value="Genomic_DNA"/>
</dbReference>
<protein>
    <submittedName>
        <fullName evidence="1">Mitochondrial putative rRNA methylase YtqB</fullName>
    </submittedName>
</protein>